<reference evidence="3" key="2">
    <citation type="journal article" date="2015" name="Data Brief">
        <title>Shoot transcriptome of the giant reed, Arundo donax.</title>
        <authorList>
            <person name="Barrero R.A."/>
            <person name="Guerrero F.D."/>
            <person name="Moolhuijzen P."/>
            <person name="Goolsby J.A."/>
            <person name="Tidwell J."/>
            <person name="Bellgard S.E."/>
            <person name="Bellgard M.I."/>
        </authorList>
    </citation>
    <scope>NUCLEOTIDE SEQUENCE</scope>
    <source>
        <tissue evidence="3">Shoot tissue taken approximately 20 cm above the soil surface</tissue>
    </source>
</reference>
<dbReference type="EMBL" id="GBRH01167121">
    <property type="protein sequence ID" value="JAE30775.1"/>
    <property type="molecule type" value="Transcribed_RNA"/>
</dbReference>
<evidence type="ECO:0000259" key="2">
    <source>
        <dbReference type="SMART" id="SM00937"/>
    </source>
</evidence>
<dbReference type="PANTHER" id="PTHR43116">
    <property type="entry name" value="PEPTIDE CHAIN RELEASE FACTOR 2"/>
    <property type="match status" value="1"/>
</dbReference>
<dbReference type="PANTHER" id="PTHR43116:SF3">
    <property type="entry name" value="CLASS I PEPTIDE CHAIN RELEASE FACTOR"/>
    <property type="match status" value="1"/>
</dbReference>
<protein>
    <submittedName>
        <fullName evidence="3">Peptide chain release factor 2</fullName>
    </submittedName>
</protein>
<dbReference type="AlphaFoldDB" id="A0A0A9H0M5"/>
<evidence type="ECO:0000313" key="3">
    <source>
        <dbReference type="EMBL" id="JAE30775.1"/>
    </source>
</evidence>
<reference evidence="3" key="1">
    <citation type="submission" date="2014-09" db="EMBL/GenBank/DDBJ databases">
        <authorList>
            <person name="Magalhaes I.L.F."/>
            <person name="Oliveira U."/>
            <person name="Santos F.R."/>
            <person name="Vidigal T.H.D.A."/>
            <person name="Brescovit A.D."/>
            <person name="Santos A.J."/>
        </authorList>
    </citation>
    <scope>NUCLEOTIDE SEQUENCE</scope>
    <source>
        <tissue evidence="3">Shoot tissue taken approximately 20 cm above the soil surface</tissue>
    </source>
</reference>
<dbReference type="Gene3D" id="3.30.70.1660">
    <property type="match status" value="1"/>
</dbReference>
<evidence type="ECO:0000256" key="1">
    <source>
        <dbReference type="SAM" id="MobiDB-lite"/>
    </source>
</evidence>
<dbReference type="SMART" id="SM00937">
    <property type="entry name" value="PCRF"/>
    <property type="match status" value="1"/>
</dbReference>
<name>A0A0A9H0M5_ARUDO</name>
<sequence length="80" mass="9062">MLRLAREENDNELETESTRTLTDMRRSAKEKELNALLSRDNDDSSCFIEVQAGAGGTESMDWAAMVKDHGLNDEDIQSLW</sequence>
<dbReference type="Pfam" id="PF03462">
    <property type="entry name" value="PCRF"/>
    <property type="match status" value="1"/>
</dbReference>
<organism evidence="3">
    <name type="scientific">Arundo donax</name>
    <name type="common">Giant reed</name>
    <name type="synonym">Donax arundinaceus</name>
    <dbReference type="NCBI Taxonomy" id="35708"/>
    <lineage>
        <taxon>Eukaryota</taxon>
        <taxon>Viridiplantae</taxon>
        <taxon>Streptophyta</taxon>
        <taxon>Embryophyta</taxon>
        <taxon>Tracheophyta</taxon>
        <taxon>Spermatophyta</taxon>
        <taxon>Magnoliopsida</taxon>
        <taxon>Liliopsida</taxon>
        <taxon>Poales</taxon>
        <taxon>Poaceae</taxon>
        <taxon>PACMAD clade</taxon>
        <taxon>Arundinoideae</taxon>
        <taxon>Arundineae</taxon>
        <taxon>Arundo</taxon>
    </lineage>
</organism>
<dbReference type="GO" id="GO:0006415">
    <property type="term" value="P:translational termination"/>
    <property type="evidence" value="ECO:0007669"/>
    <property type="project" value="InterPro"/>
</dbReference>
<dbReference type="InterPro" id="IPR005139">
    <property type="entry name" value="PCRF"/>
</dbReference>
<dbReference type="SUPFAM" id="SSF75620">
    <property type="entry name" value="Release factor"/>
    <property type="match status" value="1"/>
</dbReference>
<feature type="region of interest" description="Disordered" evidence="1">
    <location>
        <begin position="1"/>
        <end position="24"/>
    </location>
</feature>
<accession>A0A0A9H0M5</accession>
<proteinExistence type="predicted"/>
<dbReference type="InterPro" id="IPR045853">
    <property type="entry name" value="Pep_chain_release_fac_I_sf"/>
</dbReference>
<feature type="domain" description="Peptide chain release factor" evidence="2">
    <location>
        <begin position="3"/>
        <end position="78"/>
    </location>
</feature>